<evidence type="ECO:0000256" key="9">
    <source>
        <dbReference type="ARBA" id="ARBA00022898"/>
    </source>
</evidence>
<evidence type="ECO:0000256" key="13">
    <source>
        <dbReference type="ARBA" id="ARBA00031787"/>
    </source>
</evidence>
<evidence type="ECO:0000313" key="17">
    <source>
        <dbReference type="EMBL" id="PSR32744.1"/>
    </source>
</evidence>
<dbReference type="Gene3D" id="3.90.1150.10">
    <property type="entry name" value="Aspartate Aminotransferase, domain 1"/>
    <property type="match status" value="1"/>
</dbReference>
<comment type="catalytic activity">
    <reaction evidence="1">
        <text>(S)-3-amino-2-methylpropanoate + 2-oxoglutarate = 2-methyl-3-oxopropanoate + L-glutamate</text>
        <dbReference type="Rhea" id="RHEA:13993"/>
        <dbReference type="ChEBI" id="CHEBI:16810"/>
        <dbReference type="ChEBI" id="CHEBI:29985"/>
        <dbReference type="ChEBI" id="CHEBI:57700"/>
        <dbReference type="ChEBI" id="CHEBI:58655"/>
        <dbReference type="EC" id="2.6.1.22"/>
    </reaction>
</comment>
<dbReference type="Proteomes" id="UP000242972">
    <property type="component" value="Unassembled WGS sequence"/>
</dbReference>
<dbReference type="InterPro" id="IPR015424">
    <property type="entry name" value="PyrdxlP-dep_Trfase"/>
</dbReference>
<evidence type="ECO:0000256" key="4">
    <source>
        <dbReference type="ARBA" id="ARBA00008954"/>
    </source>
</evidence>
<evidence type="ECO:0000256" key="6">
    <source>
        <dbReference type="ARBA" id="ARBA00012912"/>
    </source>
</evidence>
<protein>
    <recommendedName>
        <fullName evidence="12">(S)-3-amino-2-methylpropionate transaminase</fullName>
        <ecNumber evidence="6">2.6.1.19</ecNumber>
        <ecNumber evidence="5">2.6.1.22</ecNumber>
    </recommendedName>
    <alternativeName>
        <fullName evidence="13">GABA aminotransferase</fullName>
    </alternativeName>
    <alternativeName>
        <fullName evidence="11">Gamma-amino-N-butyrate transaminase</fullName>
    </alternativeName>
    <alternativeName>
        <fullName evidence="15">Glutamate:succinic semialdehyde transaminase</fullName>
    </alternativeName>
    <alternativeName>
        <fullName evidence="10">L-AIBAT</fullName>
    </alternativeName>
</protein>
<dbReference type="EC" id="2.6.1.19" evidence="6"/>
<dbReference type="PIRSF" id="PIRSF000521">
    <property type="entry name" value="Transaminase_4ab_Lys_Orn"/>
    <property type="match status" value="1"/>
</dbReference>
<dbReference type="Pfam" id="PF00202">
    <property type="entry name" value="Aminotran_3"/>
    <property type="match status" value="1"/>
</dbReference>
<dbReference type="InterPro" id="IPR005814">
    <property type="entry name" value="Aminotrans_3"/>
</dbReference>
<evidence type="ECO:0000256" key="8">
    <source>
        <dbReference type="ARBA" id="ARBA00022679"/>
    </source>
</evidence>
<dbReference type="CDD" id="cd00610">
    <property type="entry name" value="OAT_like"/>
    <property type="match status" value="1"/>
</dbReference>
<dbReference type="InterPro" id="IPR004632">
    <property type="entry name" value="4NH2But_aminotransferase_bac"/>
</dbReference>
<proteinExistence type="inferred from homology"/>
<name>A0A2T2XE01_9FIRM</name>
<dbReference type="InterPro" id="IPR049704">
    <property type="entry name" value="Aminotrans_3_PPA_site"/>
</dbReference>
<evidence type="ECO:0000256" key="14">
    <source>
        <dbReference type="ARBA" id="ARBA00048021"/>
    </source>
</evidence>
<evidence type="ECO:0000256" key="16">
    <source>
        <dbReference type="RuleBase" id="RU003560"/>
    </source>
</evidence>
<dbReference type="SUPFAM" id="SSF53383">
    <property type="entry name" value="PLP-dependent transferases"/>
    <property type="match status" value="1"/>
</dbReference>
<evidence type="ECO:0000256" key="15">
    <source>
        <dbReference type="ARBA" id="ARBA00050054"/>
    </source>
</evidence>
<dbReference type="GO" id="GO:0009448">
    <property type="term" value="P:gamma-aminobutyric acid metabolic process"/>
    <property type="evidence" value="ECO:0007669"/>
    <property type="project" value="InterPro"/>
</dbReference>
<dbReference type="GO" id="GO:0042802">
    <property type="term" value="F:identical protein binding"/>
    <property type="evidence" value="ECO:0007669"/>
    <property type="project" value="TreeGrafter"/>
</dbReference>
<dbReference type="InterPro" id="IPR050103">
    <property type="entry name" value="Class-III_PLP-dep_AT"/>
</dbReference>
<dbReference type="PANTHER" id="PTHR11986:SF58">
    <property type="entry name" value="LEUCINE_METHIONINE RACEMASE"/>
    <property type="match status" value="1"/>
</dbReference>
<dbReference type="EC" id="2.6.1.22" evidence="5"/>
<dbReference type="InterPro" id="IPR015422">
    <property type="entry name" value="PyrdxlP-dep_Trfase_small"/>
</dbReference>
<sequence>MTIPGPRSNQLMSRRNAVIPKGLSHATPIFVERAEGAIVWDVDQNSYIDFAGGIGVQNLGHRPAFVIDAIQQQLTKYLHTSVNVMAYEPYIELAEHLVALTPGTFDKKVLFINSGAEAVENAVKIARAYTKRQAVVAFTYGFHGRTLLTMTLTGKAKPYRAGFGPMAPEIYHIPYPYPYRDPEGNLPHYGRIAAERLLELFRTEIPADQVAAVIVEPVTGEGGFIVPPPEFLPRLREITAEHGILLIADEIQTGFGRTGKLFASEHTGLVPDLMTVAKSLAAGMPLSAVIGRAEIMDSPQVGGLGGTYGGNPVALSAALAVVKAFEQDPGILAHAVEVGEAVQERFRNFQQKYDIVGEARGIGPMAALELVESSESKTPSMKAASMVAQYALEHGLILMRAGMESHVIRTLMPIVIRSDELQRGLDILDQSLAYATESSHTYSKAGR</sequence>
<comment type="cofactor">
    <cofactor evidence="2">
        <name>pyridoxal 5'-phosphate</name>
        <dbReference type="ChEBI" id="CHEBI:597326"/>
    </cofactor>
</comment>
<dbReference type="EMBL" id="PXYW01000033">
    <property type="protein sequence ID" value="PSR32744.1"/>
    <property type="molecule type" value="Genomic_DNA"/>
</dbReference>
<dbReference type="FunFam" id="3.40.640.10:FF:000013">
    <property type="entry name" value="4-aminobutyrate aminotransferase"/>
    <property type="match status" value="1"/>
</dbReference>
<gene>
    <name evidence="17" type="primary">gabT</name>
    <name evidence="17" type="ORF">C7B46_13390</name>
</gene>
<evidence type="ECO:0000256" key="1">
    <source>
        <dbReference type="ARBA" id="ARBA00001750"/>
    </source>
</evidence>
<dbReference type="NCBIfam" id="TIGR00700">
    <property type="entry name" value="GABAtrnsam"/>
    <property type="match status" value="1"/>
</dbReference>
<dbReference type="PANTHER" id="PTHR11986">
    <property type="entry name" value="AMINOTRANSFERASE CLASS III"/>
    <property type="match status" value="1"/>
</dbReference>
<evidence type="ECO:0000256" key="3">
    <source>
        <dbReference type="ARBA" id="ARBA00005176"/>
    </source>
</evidence>
<dbReference type="Gene3D" id="3.40.640.10">
    <property type="entry name" value="Type I PLP-dependent aspartate aminotransferase-like (Major domain)"/>
    <property type="match status" value="1"/>
</dbReference>
<keyword evidence="8" id="KW-0808">Transferase</keyword>
<dbReference type="PROSITE" id="PS00600">
    <property type="entry name" value="AA_TRANSFER_CLASS_3"/>
    <property type="match status" value="1"/>
</dbReference>
<reference evidence="17 18" key="1">
    <citation type="journal article" date="2014" name="BMC Genomics">
        <title>Comparison of environmental and isolate Sulfobacillus genomes reveals diverse carbon, sulfur, nitrogen, and hydrogen metabolisms.</title>
        <authorList>
            <person name="Justice N.B."/>
            <person name="Norman A."/>
            <person name="Brown C.T."/>
            <person name="Singh A."/>
            <person name="Thomas B.C."/>
            <person name="Banfield J.F."/>
        </authorList>
    </citation>
    <scope>NUCLEOTIDE SEQUENCE [LARGE SCALE GENOMIC DNA]</scope>
    <source>
        <strain evidence="17">AMDSBA4</strain>
    </source>
</reference>
<evidence type="ECO:0000256" key="7">
    <source>
        <dbReference type="ARBA" id="ARBA00022576"/>
    </source>
</evidence>
<keyword evidence="9 16" id="KW-0663">Pyridoxal phosphate</keyword>
<comment type="catalytic activity">
    <reaction evidence="14">
        <text>4-aminobutanoate + 2-oxoglutarate = succinate semialdehyde + L-glutamate</text>
        <dbReference type="Rhea" id="RHEA:23352"/>
        <dbReference type="ChEBI" id="CHEBI:16810"/>
        <dbReference type="ChEBI" id="CHEBI:29985"/>
        <dbReference type="ChEBI" id="CHEBI:57706"/>
        <dbReference type="ChEBI" id="CHEBI:59888"/>
        <dbReference type="EC" id="2.6.1.19"/>
    </reaction>
</comment>
<comment type="similarity">
    <text evidence="4 16">Belongs to the class-III pyridoxal-phosphate-dependent aminotransferase family.</text>
</comment>
<evidence type="ECO:0000256" key="12">
    <source>
        <dbReference type="ARBA" id="ARBA00030857"/>
    </source>
</evidence>
<evidence type="ECO:0000256" key="2">
    <source>
        <dbReference type="ARBA" id="ARBA00001933"/>
    </source>
</evidence>
<dbReference type="GO" id="GO:0034386">
    <property type="term" value="F:4-aminobutyrate:2-oxoglutarate transaminase activity"/>
    <property type="evidence" value="ECO:0007669"/>
    <property type="project" value="UniProtKB-EC"/>
</dbReference>
<dbReference type="GO" id="GO:0047298">
    <property type="term" value="F:(S)-3-amino-2-methylpropionate transaminase activity"/>
    <property type="evidence" value="ECO:0007669"/>
    <property type="project" value="UniProtKB-EC"/>
</dbReference>
<evidence type="ECO:0000313" key="18">
    <source>
        <dbReference type="Proteomes" id="UP000242972"/>
    </source>
</evidence>
<dbReference type="InterPro" id="IPR015421">
    <property type="entry name" value="PyrdxlP-dep_Trfase_major"/>
</dbReference>
<comment type="caution">
    <text evidence="17">The sequence shown here is derived from an EMBL/GenBank/DDBJ whole genome shotgun (WGS) entry which is preliminary data.</text>
</comment>
<dbReference type="GO" id="GO:0030170">
    <property type="term" value="F:pyridoxal phosphate binding"/>
    <property type="evidence" value="ECO:0007669"/>
    <property type="project" value="InterPro"/>
</dbReference>
<organism evidence="17 18">
    <name type="scientific">Sulfobacillus benefaciens</name>
    <dbReference type="NCBI Taxonomy" id="453960"/>
    <lineage>
        <taxon>Bacteria</taxon>
        <taxon>Bacillati</taxon>
        <taxon>Bacillota</taxon>
        <taxon>Clostridia</taxon>
        <taxon>Eubacteriales</taxon>
        <taxon>Clostridiales Family XVII. Incertae Sedis</taxon>
        <taxon>Sulfobacillus</taxon>
    </lineage>
</organism>
<evidence type="ECO:0000256" key="10">
    <source>
        <dbReference type="ARBA" id="ARBA00029760"/>
    </source>
</evidence>
<evidence type="ECO:0000256" key="5">
    <source>
        <dbReference type="ARBA" id="ARBA00012876"/>
    </source>
</evidence>
<dbReference type="AlphaFoldDB" id="A0A2T2XE01"/>
<evidence type="ECO:0000256" key="11">
    <source>
        <dbReference type="ARBA" id="ARBA00030204"/>
    </source>
</evidence>
<keyword evidence="7" id="KW-0032">Aminotransferase</keyword>
<comment type="pathway">
    <text evidence="3">Amino-acid degradation; 4-aminobutanoate degradation.</text>
</comment>
<accession>A0A2T2XE01</accession>